<dbReference type="NCBIfam" id="TIGR04315">
    <property type="entry name" value="octaheme_Shew"/>
    <property type="match status" value="1"/>
</dbReference>
<feature type="compositionally biased region" description="Basic and acidic residues" evidence="2">
    <location>
        <begin position="26"/>
        <end position="37"/>
    </location>
</feature>
<feature type="signal peptide" evidence="3">
    <location>
        <begin position="1"/>
        <end position="23"/>
    </location>
</feature>
<evidence type="ECO:0000256" key="3">
    <source>
        <dbReference type="SAM" id="SignalP"/>
    </source>
</evidence>
<dbReference type="InterPro" id="IPR024673">
    <property type="entry name" value="Octahem_Cyt_c"/>
</dbReference>
<protein>
    <submittedName>
        <fullName evidence="5">Cytochrome C</fullName>
    </submittedName>
</protein>
<dbReference type="InterPro" id="IPR036280">
    <property type="entry name" value="Multihaem_cyt_sf"/>
</dbReference>
<evidence type="ECO:0000256" key="2">
    <source>
        <dbReference type="SAM" id="MobiDB-lite"/>
    </source>
</evidence>
<dbReference type="PIRSF" id="PIRSF039014">
    <property type="entry name" value="OTR_cyc"/>
    <property type="match status" value="1"/>
</dbReference>
<dbReference type="RefSeq" id="WP_202820109.1">
    <property type="nucleotide sequence ID" value="NZ_BDGJ01000198.1"/>
</dbReference>
<dbReference type="PROSITE" id="PS51257">
    <property type="entry name" value="PROKAR_LIPOPROTEIN"/>
    <property type="match status" value="1"/>
</dbReference>
<name>A0A1Z5HXQ8_9FIRM</name>
<comment type="caution">
    <text evidence="5">The sequence shown here is derived from an EMBL/GenBank/DDBJ whole genome shotgun (WGS) entry which is preliminary data.</text>
</comment>
<dbReference type="PANTHER" id="PTHR35038:SF5">
    <property type="entry name" value="CYTOCHROME C-TYPE PROTEIN NRFB"/>
    <property type="match status" value="1"/>
</dbReference>
<proteinExistence type="predicted"/>
<dbReference type="Gene3D" id="3.90.10.10">
    <property type="entry name" value="Cytochrome C3"/>
    <property type="match status" value="1"/>
</dbReference>
<dbReference type="Pfam" id="PF14522">
    <property type="entry name" value="Cytochrome_C7"/>
    <property type="match status" value="1"/>
</dbReference>
<evidence type="ECO:0000313" key="5">
    <source>
        <dbReference type="EMBL" id="GAW94121.1"/>
    </source>
</evidence>
<evidence type="ECO:0000256" key="1">
    <source>
        <dbReference type="ARBA" id="ARBA00022729"/>
    </source>
</evidence>
<keyword evidence="6" id="KW-1185">Reference proteome</keyword>
<dbReference type="InterPro" id="IPR051829">
    <property type="entry name" value="Multiheme_Cytochr_ET"/>
</dbReference>
<sequence length="473" mass="51510">MKKLPVMVTALLLALIFLTGCGATPEKEAAPPAKEEPQETGAEKTASVDHSQLVTGPFEKPQDVTAKCITCHEEQAEEVMATIHWNWAGPTPNIVGHENQTDLGKRNGINNFCISVVSNEVKCFQCHIGYGTEFEGKENIDCLVCHAQEGGYKKDKKGMPAEGVDLVAAAQSVGRPTIKNCGTCHFYAGGGDAVKQGDLDSTLLNATAEHDVHMGGNGLACVDCHAGENHKIKGTSIHIEPTEGSVKCESCHGNAPHEMDKLNEHIDTVACQTCHIPTFAKGQPTKMYWDWSTAGQDIEAEKDEYGKETYSKKKGSFVWAKDVVPTYAWYNGKVERYIVGDPINPDGVTVLAKPVGSIDDPNAKIYPFKVMKGKQPADAKNNILLTPNVLGFWKHFDWDKALADGAAASGLDYSGEYKFVETEMYIGINHEVVPKENALTCNDCHSENGRIDFKALGYEGDPMQVGSRFSKEK</sequence>
<dbReference type="SUPFAM" id="SSF48695">
    <property type="entry name" value="Multiheme cytochromes"/>
    <property type="match status" value="1"/>
</dbReference>
<dbReference type="AlphaFoldDB" id="A0A1Z5HXQ8"/>
<dbReference type="EMBL" id="BDGJ01000198">
    <property type="protein sequence ID" value="GAW94121.1"/>
    <property type="molecule type" value="Genomic_DNA"/>
</dbReference>
<dbReference type="Pfam" id="PF11783">
    <property type="entry name" value="Cytochrome_cB"/>
    <property type="match status" value="1"/>
</dbReference>
<dbReference type="PANTHER" id="PTHR35038">
    <property type="entry name" value="DISSIMILATORY SULFITE REDUCTASE SIRA"/>
    <property type="match status" value="1"/>
</dbReference>
<accession>A0A1Z5HXQ8</accession>
<evidence type="ECO:0000313" key="6">
    <source>
        <dbReference type="Proteomes" id="UP000197032"/>
    </source>
</evidence>
<reference evidence="6" key="1">
    <citation type="journal article" date="2017" name="Appl. Environ. Microbiol.">
        <title>Genomic Analysis of Calderihabitans maritimus KKC1, a Thermophilic, Hydrogenogenic, Carboxydotrophic Bacterium Isolated from Marine Sediment.</title>
        <authorList>
            <person name="Omae K."/>
            <person name="Yoneda Y."/>
            <person name="Fukuyama Y."/>
            <person name="Yoshida T."/>
            <person name="Sako Y."/>
        </authorList>
    </citation>
    <scope>NUCLEOTIDE SEQUENCE [LARGE SCALE GENOMIC DNA]</scope>
    <source>
        <strain evidence="6">KKC1</strain>
    </source>
</reference>
<organism evidence="5 6">
    <name type="scientific">Calderihabitans maritimus</name>
    <dbReference type="NCBI Taxonomy" id="1246530"/>
    <lineage>
        <taxon>Bacteria</taxon>
        <taxon>Bacillati</taxon>
        <taxon>Bacillota</taxon>
        <taxon>Clostridia</taxon>
        <taxon>Neomoorellales</taxon>
        <taxon>Calderihabitantaceae</taxon>
        <taxon>Calderihabitans</taxon>
    </lineage>
</organism>
<feature type="region of interest" description="Disordered" evidence="2">
    <location>
        <begin position="26"/>
        <end position="47"/>
    </location>
</feature>
<dbReference type="InterPro" id="IPR029467">
    <property type="entry name" value="Cyt_c7-like"/>
</dbReference>
<keyword evidence="1 3" id="KW-0732">Signal</keyword>
<dbReference type="Gene3D" id="1.10.1130.10">
    <property type="entry name" value="Flavocytochrome C3, Chain A"/>
    <property type="match status" value="1"/>
</dbReference>
<feature type="domain" description="Cytochrome c7-like" evidence="4">
    <location>
        <begin position="207"/>
        <end position="275"/>
    </location>
</feature>
<dbReference type="Proteomes" id="UP000197032">
    <property type="component" value="Unassembled WGS sequence"/>
</dbReference>
<evidence type="ECO:0000259" key="4">
    <source>
        <dbReference type="Pfam" id="PF14522"/>
    </source>
</evidence>
<feature type="chain" id="PRO_5012373861" evidence="3">
    <location>
        <begin position="24"/>
        <end position="473"/>
    </location>
</feature>
<dbReference type="CDD" id="cd08168">
    <property type="entry name" value="Cytochrom_C3"/>
    <property type="match status" value="1"/>
</dbReference>
<dbReference type="GO" id="GO:0016491">
    <property type="term" value="F:oxidoreductase activity"/>
    <property type="evidence" value="ECO:0007669"/>
    <property type="project" value="TreeGrafter"/>
</dbReference>
<gene>
    <name evidence="5" type="ORF">KKC1_32350</name>
</gene>